<reference evidence="3 4" key="1">
    <citation type="submission" date="2012-03" db="EMBL/GenBank/DDBJ databases">
        <title>Whole Genome Assembly of Papio anubis.</title>
        <authorList>
            <person name="Liu Y.L."/>
            <person name="Abraham K.A."/>
            <person name="Akbar H.A."/>
            <person name="Ali S.A."/>
            <person name="Anosike U.A."/>
            <person name="Aqrawi P.A."/>
            <person name="Arias F.A."/>
            <person name="Attaway T.A."/>
            <person name="Awwad R.A."/>
            <person name="Babu C.B."/>
            <person name="Bandaranaike D.B."/>
            <person name="Battles P.B."/>
            <person name="Bell A.B."/>
            <person name="Beltran B.B."/>
            <person name="Berhane-Mersha D.B."/>
            <person name="Bess C.B."/>
            <person name="Bickham C.B."/>
            <person name="Bolden T.B."/>
            <person name="Carter K.C."/>
            <person name="Chau D.C."/>
            <person name="Chavez A.C."/>
            <person name="Clerc-Blankenburg K.C."/>
            <person name="Coyle M.C."/>
            <person name="Dao M.D."/>
            <person name="Davila M.L.D."/>
            <person name="Davy-Carroll L.D."/>
            <person name="Denson S.D."/>
            <person name="Dinh H.D."/>
            <person name="Fernandez S.F."/>
            <person name="Fernando P.F."/>
            <person name="Forbes L.F."/>
            <person name="Francis C.F."/>
            <person name="Francisco L.F."/>
            <person name="Fu Q.F."/>
            <person name="Garcia-Iii R.G."/>
            <person name="Garrett T.G."/>
            <person name="Gross S.G."/>
            <person name="Gubbala S.G."/>
            <person name="Hirani K.H."/>
            <person name="Hogues M.H."/>
            <person name="Hollins B.H."/>
            <person name="Jackson L.J."/>
            <person name="Javaid M.J."/>
            <person name="Jhangiani S.J."/>
            <person name="Johnson A.J."/>
            <person name="Johnson B.J."/>
            <person name="Jones J.J."/>
            <person name="Joshi V.J."/>
            <person name="Kalu J.K."/>
            <person name="Khan N.K."/>
            <person name="Korchina V.K."/>
            <person name="Kovar C.K."/>
            <person name="Lago L.L."/>
            <person name="Lara F.L."/>
            <person name="Le T.-K.L."/>
            <person name="Lee S.L."/>
            <person name="Legall-Iii F.L."/>
            <person name="Lemon S.L."/>
            <person name="Liu J.L."/>
            <person name="Liu Y.-S.L."/>
            <person name="Liyanage D.L."/>
            <person name="Lopez J.L."/>
            <person name="Lorensuhewa L.L."/>
            <person name="Mata R.M."/>
            <person name="Mathew T.M."/>
            <person name="Mercado C.M."/>
            <person name="Mercado I.M."/>
            <person name="Morales K.M."/>
            <person name="Morgan M.M."/>
            <person name="Munidasa M.M."/>
            <person name="Ngo D.N."/>
            <person name="Nguyen L.N."/>
            <person name="Nguyen T.N."/>
            <person name="Nguyen N.N."/>
            <person name="Obregon M.O."/>
            <person name="Okwuonu G.O."/>
            <person name="Ongeri F.O."/>
            <person name="Onwere C.O."/>
            <person name="Osifeso I.O."/>
            <person name="Parra A.P."/>
            <person name="Patil S.P."/>
            <person name="Perez A.P."/>
            <person name="Perez Y.P."/>
            <person name="Pham C.P."/>
            <person name="Pu L.-L.P."/>
            <person name="Puazo M.P."/>
            <person name="Quiroz J.Q."/>
            <person name="Rouhana J.R."/>
            <person name="Ruiz M.R."/>
            <person name="Ruiz S.-J.R."/>
            <person name="Saada N.S."/>
            <person name="Santibanez J.S."/>
            <person name="Scheel M.S."/>
            <person name="Schneider B.S."/>
            <person name="Simmons D.S."/>
            <person name="Sisson I.S."/>
            <person name="Tang L.-Y.T."/>
            <person name="Thornton R.T."/>
            <person name="Tisius J.T."/>
            <person name="Toledanes G.T."/>
            <person name="Trejos Z.T."/>
            <person name="Usmani K.U."/>
            <person name="Varghese R.V."/>
            <person name="Vattathil S.V."/>
            <person name="Vee V.V."/>
            <person name="Walker D.W."/>
            <person name="Weissenberger G.W."/>
            <person name="White C.W."/>
            <person name="Williams A.W."/>
            <person name="Woodworth J.W."/>
            <person name="Wright R.W."/>
            <person name="Zhu Y.Z."/>
            <person name="Han Y.H."/>
            <person name="Newsham I.N."/>
            <person name="Nazareth L.N."/>
            <person name="Worley K.W."/>
            <person name="Muzny D.M."/>
            <person name="Rogers J.R."/>
            <person name="Gibbs R.G."/>
        </authorList>
    </citation>
    <scope>NUCLEOTIDE SEQUENCE [LARGE SCALE GENOMIC DNA]</scope>
</reference>
<name>A0A8I5N3R2_PAPAN</name>
<proteinExistence type="inferred from homology"/>
<dbReference type="PANTHER" id="PTHR31353">
    <property type="entry name" value="FAM98"/>
    <property type="match status" value="1"/>
</dbReference>
<dbReference type="PANTHER" id="PTHR31353:SF10">
    <property type="entry name" value="PROTEIN FAM98C"/>
    <property type="match status" value="1"/>
</dbReference>
<evidence type="ECO:0000313" key="3">
    <source>
        <dbReference type="Ensembl" id="ENSPANP00000051206.1"/>
    </source>
</evidence>
<feature type="region of interest" description="Disordered" evidence="2">
    <location>
        <begin position="1"/>
        <end position="64"/>
    </location>
</feature>
<sequence length="479" mass="50172">NPVRLPEGRGGRGGRGGGGSGEGGGGGGEGEAGPGAGSASSYANGSTQAPAREDADWSVPPDAARSSCTRRFWGGACHRPPGGAPRQRFHGGGEGGSAGGGRGGPGPTGSGVKGCVVRLVGAGRPGLPPGRGRKGILSDLPAPFRCLGPHRYGGVPGTASRGASCPDFRALCVRLAAELATLGALEQQREAGAEVLSAGDGPYAEEDFLRQLGRLLRELHCPDRALCGGDGAAALREPGAGLRLLRFLCSELQATRLLRLRSLLDPSPRPPLGEGVVEGAGMVQELGLTLQALGLPRPAPGTPASQLLQELHAKISELQPSLPPGSLQPLLSYSLDAPRWEALESLSQSLRDQYRCRRYLLLKRLDLTTSAFHWSDRAEAQGEAMRAVLIPIREVLTPESDISIAHVLAARADLSRLIPATSMAVRRGTCCAINKVLMGNVPDRGGRPNELEPPMPTWRSRREDGGPQCWGRKKKKKKK</sequence>
<feature type="compositionally biased region" description="Gly residues" evidence="2">
    <location>
        <begin position="11"/>
        <end position="36"/>
    </location>
</feature>
<dbReference type="InterPro" id="IPR018797">
    <property type="entry name" value="FAM98"/>
</dbReference>
<feature type="region of interest" description="Disordered" evidence="2">
    <location>
        <begin position="442"/>
        <end position="479"/>
    </location>
</feature>
<protein>
    <submittedName>
        <fullName evidence="3">Family with sequence similarity 98 member C</fullName>
    </submittedName>
</protein>
<feature type="compositionally biased region" description="Gly residues" evidence="2">
    <location>
        <begin position="90"/>
        <end position="112"/>
    </location>
</feature>
<evidence type="ECO:0000313" key="4">
    <source>
        <dbReference type="Proteomes" id="UP000028761"/>
    </source>
</evidence>
<gene>
    <name evidence="3" type="primary">FAM98C</name>
</gene>
<dbReference type="GO" id="GO:0072669">
    <property type="term" value="C:tRNA-splicing ligase complex"/>
    <property type="evidence" value="ECO:0007669"/>
    <property type="project" value="TreeGrafter"/>
</dbReference>
<feature type="region of interest" description="Disordered" evidence="2">
    <location>
        <begin position="78"/>
        <end position="112"/>
    </location>
</feature>
<keyword evidence="4" id="KW-1185">Reference proteome</keyword>
<dbReference type="OMA" id="FHWTERA"/>
<dbReference type="Pfam" id="PF10239">
    <property type="entry name" value="DUF2465"/>
    <property type="match status" value="1"/>
</dbReference>
<evidence type="ECO:0000256" key="1">
    <source>
        <dbReference type="ARBA" id="ARBA00007218"/>
    </source>
</evidence>
<organism evidence="3 4">
    <name type="scientific">Papio anubis</name>
    <name type="common">Olive baboon</name>
    <dbReference type="NCBI Taxonomy" id="9555"/>
    <lineage>
        <taxon>Eukaryota</taxon>
        <taxon>Metazoa</taxon>
        <taxon>Chordata</taxon>
        <taxon>Craniata</taxon>
        <taxon>Vertebrata</taxon>
        <taxon>Euteleostomi</taxon>
        <taxon>Mammalia</taxon>
        <taxon>Eutheria</taxon>
        <taxon>Euarchontoglires</taxon>
        <taxon>Primates</taxon>
        <taxon>Haplorrhini</taxon>
        <taxon>Catarrhini</taxon>
        <taxon>Cercopithecidae</taxon>
        <taxon>Cercopithecinae</taxon>
        <taxon>Papio</taxon>
    </lineage>
</organism>
<reference evidence="3" key="2">
    <citation type="submission" date="2025-08" db="UniProtKB">
        <authorList>
            <consortium name="Ensembl"/>
        </authorList>
    </citation>
    <scope>IDENTIFICATION</scope>
</reference>
<evidence type="ECO:0000256" key="2">
    <source>
        <dbReference type="SAM" id="MobiDB-lite"/>
    </source>
</evidence>
<feature type="compositionally biased region" description="Basic and acidic residues" evidence="2">
    <location>
        <begin position="1"/>
        <end position="10"/>
    </location>
</feature>
<reference evidence="3" key="3">
    <citation type="submission" date="2025-09" db="UniProtKB">
        <authorList>
            <consortium name="Ensembl"/>
        </authorList>
    </citation>
    <scope>IDENTIFICATION</scope>
</reference>
<dbReference type="Proteomes" id="UP000028761">
    <property type="component" value="Chromosome 20"/>
</dbReference>
<dbReference type="GeneTree" id="ENSGT00440000037341"/>
<accession>A0A8I5N3R2</accession>
<dbReference type="Ensembl" id="ENSPANT00000071097.1">
    <property type="protein sequence ID" value="ENSPANP00000051206.1"/>
    <property type="gene ID" value="ENSPANG00000007584.3"/>
</dbReference>
<comment type="similarity">
    <text evidence="1">Belongs to the FAM98 family.</text>
</comment>
<dbReference type="AlphaFoldDB" id="A0A8I5N3R2"/>